<feature type="region of interest" description="Disordered" evidence="1">
    <location>
        <begin position="379"/>
        <end position="421"/>
    </location>
</feature>
<dbReference type="Proteomes" id="UP000623467">
    <property type="component" value="Unassembled WGS sequence"/>
</dbReference>
<comment type="caution">
    <text evidence="2">The sequence shown here is derived from an EMBL/GenBank/DDBJ whole genome shotgun (WGS) entry which is preliminary data.</text>
</comment>
<reference evidence="2" key="1">
    <citation type="submission" date="2020-05" db="EMBL/GenBank/DDBJ databases">
        <title>Mycena genomes resolve the evolution of fungal bioluminescence.</title>
        <authorList>
            <person name="Tsai I.J."/>
        </authorList>
    </citation>
    <scope>NUCLEOTIDE SEQUENCE</scope>
    <source>
        <strain evidence="2">160909Yilan</strain>
    </source>
</reference>
<feature type="compositionally biased region" description="Low complexity" evidence="1">
    <location>
        <begin position="379"/>
        <end position="389"/>
    </location>
</feature>
<sequence length="483" mass="51375">MDRPSLWQHWDSASDAPCGLPPTPTFTPTAARTPPTLPWPAGATPPQRTQTSLAGFVPRLKKASAPVHAHALEGVAPTQLKDVTSADVARTPAHEKAMQLLAAPPPAVKPKVHISSILAVSPNRDHHTSDTTTTARSLRRQQIAASPPHSSVTPASAPAALLPYVSPSAPPPPADGSAHRQVHAAAEDEAADLDGFTYALAPRAGADMQGWVAEELEVERAVEVGSEVGLEWEAEWRSGWQSSISGARCGTVYSPVRFWYCEQTQDTEVVQEPLWWKHELAPQRDVDACVAPDHLDLFPFSYALCSYAGYGCGATAAGGATWASRPTKRVRREEGEDTSIKLVHNLALPSLELTLSPSLLGSMGVGLGKGWVGFHAASSTSASTPTFSPFDPPSSPRRSSRSSTRASEGRLREGHGSLSAPRALARASMELPPVLVFDTLSSPLPLRYALQPSSPSIRPQPSSPSTCPPSLAVFDRVRGSEEV</sequence>
<feature type="region of interest" description="Disordered" evidence="1">
    <location>
        <begin position="450"/>
        <end position="483"/>
    </location>
</feature>
<gene>
    <name evidence="2" type="ORF">MSAN_01684600</name>
</gene>
<protein>
    <submittedName>
        <fullName evidence="2">Uncharacterized protein</fullName>
    </submittedName>
</protein>
<dbReference type="AlphaFoldDB" id="A0A8H6XWM6"/>
<evidence type="ECO:0000313" key="3">
    <source>
        <dbReference type="Proteomes" id="UP000623467"/>
    </source>
</evidence>
<feature type="compositionally biased region" description="Low complexity" evidence="1">
    <location>
        <begin position="452"/>
        <end position="470"/>
    </location>
</feature>
<keyword evidence="3" id="KW-1185">Reference proteome</keyword>
<proteinExistence type="predicted"/>
<evidence type="ECO:0000313" key="2">
    <source>
        <dbReference type="EMBL" id="KAF7349593.1"/>
    </source>
</evidence>
<evidence type="ECO:0000256" key="1">
    <source>
        <dbReference type="SAM" id="MobiDB-lite"/>
    </source>
</evidence>
<organism evidence="2 3">
    <name type="scientific">Mycena sanguinolenta</name>
    <dbReference type="NCBI Taxonomy" id="230812"/>
    <lineage>
        <taxon>Eukaryota</taxon>
        <taxon>Fungi</taxon>
        <taxon>Dikarya</taxon>
        <taxon>Basidiomycota</taxon>
        <taxon>Agaricomycotina</taxon>
        <taxon>Agaricomycetes</taxon>
        <taxon>Agaricomycetidae</taxon>
        <taxon>Agaricales</taxon>
        <taxon>Marasmiineae</taxon>
        <taxon>Mycenaceae</taxon>
        <taxon>Mycena</taxon>
    </lineage>
</organism>
<feature type="region of interest" description="Disordered" evidence="1">
    <location>
        <begin position="1"/>
        <end position="48"/>
    </location>
</feature>
<accession>A0A8H6XWM6</accession>
<dbReference type="EMBL" id="JACAZH010000015">
    <property type="protein sequence ID" value="KAF7349593.1"/>
    <property type="molecule type" value="Genomic_DNA"/>
</dbReference>
<name>A0A8H6XWM6_9AGAR</name>